<comment type="caution">
    <text evidence="1">The sequence shown here is derived from an EMBL/GenBank/DDBJ whole genome shotgun (WGS) entry which is preliminary data.</text>
</comment>
<sequence length="38" mass="4021">MYSTSATQGDQAVSSANLSLLEQISDFSATTEKIEAII</sequence>
<keyword evidence="2" id="KW-1185">Reference proteome</keyword>
<evidence type="ECO:0000313" key="1">
    <source>
        <dbReference type="EMBL" id="MPC98011.1"/>
    </source>
</evidence>
<reference evidence="1 2" key="1">
    <citation type="submission" date="2019-05" db="EMBL/GenBank/DDBJ databases">
        <title>Another draft genome of Portunus trituberculatus and its Hox gene families provides insights of decapod evolution.</title>
        <authorList>
            <person name="Jeong J.-H."/>
            <person name="Song I."/>
            <person name="Kim S."/>
            <person name="Choi T."/>
            <person name="Kim D."/>
            <person name="Ryu S."/>
            <person name="Kim W."/>
        </authorList>
    </citation>
    <scope>NUCLEOTIDE SEQUENCE [LARGE SCALE GENOMIC DNA]</scope>
    <source>
        <tissue evidence="1">Muscle</tissue>
    </source>
</reference>
<name>A0A5B7JIS2_PORTR</name>
<protein>
    <submittedName>
        <fullName evidence="1">Uncharacterized protein</fullName>
    </submittedName>
</protein>
<gene>
    <name evidence="1" type="ORF">E2C01_093360</name>
</gene>
<dbReference type="Proteomes" id="UP000324222">
    <property type="component" value="Unassembled WGS sequence"/>
</dbReference>
<dbReference type="AlphaFoldDB" id="A0A5B7JIS2"/>
<organism evidence="1 2">
    <name type="scientific">Portunus trituberculatus</name>
    <name type="common">Swimming crab</name>
    <name type="synonym">Neptunus trituberculatus</name>
    <dbReference type="NCBI Taxonomy" id="210409"/>
    <lineage>
        <taxon>Eukaryota</taxon>
        <taxon>Metazoa</taxon>
        <taxon>Ecdysozoa</taxon>
        <taxon>Arthropoda</taxon>
        <taxon>Crustacea</taxon>
        <taxon>Multicrustacea</taxon>
        <taxon>Malacostraca</taxon>
        <taxon>Eumalacostraca</taxon>
        <taxon>Eucarida</taxon>
        <taxon>Decapoda</taxon>
        <taxon>Pleocyemata</taxon>
        <taxon>Brachyura</taxon>
        <taxon>Eubrachyura</taxon>
        <taxon>Portunoidea</taxon>
        <taxon>Portunidae</taxon>
        <taxon>Portuninae</taxon>
        <taxon>Portunus</taxon>
    </lineage>
</organism>
<evidence type="ECO:0000313" key="2">
    <source>
        <dbReference type="Proteomes" id="UP000324222"/>
    </source>
</evidence>
<accession>A0A5B7JIS2</accession>
<proteinExistence type="predicted"/>
<dbReference type="EMBL" id="VSRR010112364">
    <property type="protein sequence ID" value="MPC98011.1"/>
    <property type="molecule type" value="Genomic_DNA"/>
</dbReference>